<evidence type="ECO:0000313" key="2">
    <source>
        <dbReference type="EMBL" id="MCY6525026.1"/>
    </source>
</evidence>
<sequence length="100" mass="11366">MPLSSSRSMASKRVGSKDTDGSATGATVERVSTSFLIYEDTKLIVEKDIKMKWQEVNDAFAGTFGEYLEDHQVYVNIHKSNLYWIACRYLVLPCADMIHR</sequence>
<accession>A0A9Q4DMR3</accession>
<name>A0A9Q4DMR3_ACTPL</name>
<evidence type="ECO:0000313" key="3">
    <source>
        <dbReference type="Proteomes" id="UP001077788"/>
    </source>
</evidence>
<dbReference type="AlphaFoldDB" id="A0A9Q4DMR3"/>
<feature type="region of interest" description="Disordered" evidence="1">
    <location>
        <begin position="1"/>
        <end position="25"/>
    </location>
</feature>
<proteinExistence type="predicted"/>
<dbReference type="RefSeq" id="WP_267992336.1">
    <property type="nucleotide sequence ID" value="NZ_JAPQFC010001134.1"/>
</dbReference>
<evidence type="ECO:0000256" key="1">
    <source>
        <dbReference type="SAM" id="MobiDB-lite"/>
    </source>
</evidence>
<gene>
    <name evidence="2" type="ORF">OYG11_12555</name>
</gene>
<protein>
    <submittedName>
        <fullName evidence="2">Uncharacterized protein</fullName>
    </submittedName>
</protein>
<reference evidence="2" key="1">
    <citation type="journal article" date="2021" name="Vet Sci">
        <title>O-Serogroups and Pathovirotypes of Escherichia coli Isolated from Post-Weaning Piglets Showing Diarrhoea and/or Oedema in South Korea.</title>
        <authorList>
            <person name="Byun J.W."/>
            <person name="Moon B.Y."/>
            <person name="Do K.H."/>
            <person name="Lee K."/>
            <person name="Lee H.Y."/>
            <person name="Kim W.I."/>
            <person name="So B."/>
            <person name="Lee W.K."/>
        </authorList>
    </citation>
    <scope>NUCLEOTIDE SEQUENCE</scope>
    <source>
        <strain evidence="2">84/14</strain>
    </source>
</reference>
<dbReference type="Proteomes" id="UP001077788">
    <property type="component" value="Unassembled WGS sequence"/>
</dbReference>
<feature type="non-terminal residue" evidence="2">
    <location>
        <position position="100"/>
    </location>
</feature>
<comment type="caution">
    <text evidence="2">The sequence shown here is derived from an EMBL/GenBank/DDBJ whole genome shotgun (WGS) entry which is preliminary data.</text>
</comment>
<reference evidence="2" key="2">
    <citation type="submission" date="2022-12" db="EMBL/GenBank/DDBJ databases">
        <authorList>
            <person name="Kardos G."/>
            <person name="Sarkozi R."/>
            <person name="Laczko L."/>
            <person name="Marton S."/>
            <person name="Makrai L."/>
            <person name="Banyai K."/>
            <person name="Fodor L."/>
        </authorList>
    </citation>
    <scope>NUCLEOTIDE SEQUENCE</scope>
    <source>
        <strain evidence="2">84/14</strain>
    </source>
</reference>
<organism evidence="2 3">
    <name type="scientific">Actinobacillus pleuropneumoniae</name>
    <name type="common">Haemophilus pleuropneumoniae</name>
    <dbReference type="NCBI Taxonomy" id="715"/>
    <lineage>
        <taxon>Bacteria</taxon>
        <taxon>Pseudomonadati</taxon>
        <taxon>Pseudomonadota</taxon>
        <taxon>Gammaproteobacteria</taxon>
        <taxon>Pasteurellales</taxon>
        <taxon>Pasteurellaceae</taxon>
        <taxon>Actinobacillus</taxon>
    </lineage>
</organism>
<dbReference type="EMBL" id="JAPQFC010001134">
    <property type="protein sequence ID" value="MCY6525026.1"/>
    <property type="molecule type" value="Genomic_DNA"/>
</dbReference>